<evidence type="ECO:0000313" key="3">
    <source>
        <dbReference type="EMBL" id="NML46097.1"/>
    </source>
</evidence>
<dbReference type="FunFam" id="1.50.10.10:FF:000057">
    <property type="entry name" value="N-acylglucosamine 2-epimerase"/>
    <property type="match status" value="1"/>
</dbReference>
<dbReference type="SUPFAM" id="SSF48208">
    <property type="entry name" value="Six-hairpin glycosidases"/>
    <property type="match status" value="1"/>
</dbReference>
<name>A0A848H6H7_9BURK</name>
<dbReference type="RefSeq" id="WP_169420382.1">
    <property type="nucleotide sequence ID" value="NZ_JABBFX010000002.1"/>
</dbReference>
<dbReference type="EMBL" id="JABBFX010000002">
    <property type="protein sequence ID" value="NML46097.1"/>
    <property type="molecule type" value="Genomic_DNA"/>
</dbReference>
<reference evidence="3 4" key="1">
    <citation type="submission" date="2020-04" db="EMBL/GenBank/DDBJ databases">
        <title>Ramlibacter sp. G-1-2-2 isolated from soil.</title>
        <authorList>
            <person name="Dahal R.H."/>
        </authorList>
    </citation>
    <scope>NUCLEOTIDE SEQUENCE [LARGE SCALE GENOMIC DNA]</scope>
    <source>
        <strain evidence="3 4">G-1-2-2</strain>
    </source>
</reference>
<dbReference type="CDD" id="cd00249">
    <property type="entry name" value="AGE"/>
    <property type="match status" value="1"/>
</dbReference>
<dbReference type="GO" id="GO:0016853">
    <property type="term" value="F:isomerase activity"/>
    <property type="evidence" value="ECO:0007669"/>
    <property type="project" value="UniProtKB-KW"/>
</dbReference>
<dbReference type="GO" id="GO:0005975">
    <property type="term" value="P:carbohydrate metabolic process"/>
    <property type="evidence" value="ECO:0007669"/>
    <property type="project" value="InterPro"/>
</dbReference>
<gene>
    <name evidence="3" type="ORF">HHL11_20285</name>
</gene>
<dbReference type="Proteomes" id="UP000541185">
    <property type="component" value="Unassembled WGS sequence"/>
</dbReference>
<dbReference type="Gene3D" id="1.50.10.10">
    <property type="match status" value="1"/>
</dbReference>
<dbReference type="PANTHER" id="PTHR15108">
    <property type="entry name" value="N-ACYLGLUCOSAMINE-2-EPIMERASE"/>
    <property type="match status" value="1"/>
</dbReference>
<comment type="caution">
    <text evidence="3">The sequence shown here is derived from an EMBL/GenBank/DDBJ whole genome shotgun (WGS) entry which is preliminary data.</text>
</comment>
<proteinExistence type="inferred from homology"/>
<accession>A0A848H6H7</accession>
<evidence type="ECO:0000256" key="2">
    <source>
        <dbReference type="ARBA" id="ARBA00023235"/>
    </source>
</evidence>
<protein>
    <submittedName>
        <fullName evidence="3">AGE family epimerase/isomerase</fullName>
    </submittedName>
</protein>
<dbReference type="InterPro" id="IPR010819">
    <property type="entry name" value="AGE/CE"/>
</dbReference>
<dbReference type="InterPro" id="IPR034116">
    <property type="entry name" value="AGE_dom"/>
</dbReference>
<comment type="similarity">
    <text evidence="1">Belongs to the N-acylglucosamine 2-epimerase family.</text>
</comment>
<dbReference type="InterPro" id="IPR012341">
    <property type="entry name" value="6hp_glycosidase-like_sf"/>
</dbReference>
<sequence>MPSPALPPLPDIHDRQAILAHVRHTLAFYHPRATDPSGGFFHFLKDDGSVFDAHTRHLVSSTRYVFVWAMAARHFPDTPAYMDNTRRAVAFLRDVHRNPATGGYAWQLHWDQGRATVIDGTNHCYGLAFVLLAYAHAVMAGIPEARDWLYETFDLMERRFWQADHGLYADEATPDWQLKDYRGQNANMHSVEACLAAYEATNDERFLDRAALVAENICVRQTALTDGLMIWEHYRPDWSVDWDYNKNDMSNIFRPWGYQPGHFTEWAKLLLILERHRPQPWLLPRAEALFERAFAKAWDPEYEGLYYGFAPDFTICDDRKYHWVQCESMATAVVLFRRTGKTVYWDWEERLWAYCWRHWVDHEHGAWFRLLTRENVNTTDEKSPAGKVDYHTTGACYEIIAR</sequence>
<evidence type="ECO:0000313" key="4">
    <source>
        <dbReference type="Proteomes" id="UP000541185"/>
    </source>
</evidence>
<keyword evidence="2 3" id="KW-0413">Isomerase</keyword>
<dbReference type="AlphaFoldDB" id="A0A848H6H7"/>
<evidence type="ECO:0000256" key="1">
    <source>
        <dbReference type="ARBA" id="ARBA00008558"/>
    </source>
</evidence>
<dbReference type="InterPro" id="IPR008928">
    <property type="entry name" value="6-hairpin_glycosidase_sf"/>
</dbReference>
<organism evidence="3 4">
    <name type="scientific">Ramlibacter agri</name>
    <dbReference type="NCBI Taxonomy" id="2728837"/>
    <lineage>
        <taxon>Bacteria</taxon>
        <taxon>Pseudomonadati</taxon>
        <taxon>Pseudomonadota</taxon>
        <taxon>Betaproteobacteria</taxon>
        <taxon>Burkholderiales</taxon>
        <taxon>Comamonadaceae</taxon>
        <taxon>Ramlibacter</taxon>
    </lineage>
</organism>
<dbReference type="Pfam" id="PF07221">
    <property type="entry name" value="GlcNAc_2-epim"/>
    <property type="match status" value="1"/>
</dbReference>
<keyword evidence="4" id="KW-1185">Reference proteome</keyword>